<evidence type="ECO:0000256" key="1">
    <source>
        <dbReference type="ARBA" id="ARBA00004328"/>
    </source>
</evidence>
<comment type="function">
    <text evidence="6">Self-assembles to form an icosahedral capsid.</text>
</comment>
<organism evidence="8 9">
    <name type="scientific">Torque teno midi virus 10</name>
    <dbReference type="NCBI Taxonomy" id="2065051"/>
    <lineage>
        <taxon>Viruses</taxon>
        <taxon>Monodnaviria</taxon>
        <taxon>Shotokuvirae</taxon>
        <taxon>Commensaviricota</taxon>
        <taxon>Cardeaviricetes</taxon>
        <taxon>Sanitavirales</taxon>
        <taxon>Anelloviridae</taxon>
        <taxon>Gammatorquevirus</taxon>
        <taxon>Gammatorquevirus homidi10</taxon>
    </lineage>
</organism>
<feature type="region of interest" description="Disordered" evidence="7">
    <location>
        <begin position="27"/>
        <end position="55"/>
    </location>
</feature>
<proteinExistence type="inferred from homology"/>
<keyword evidence="4 6" id="KW-0167">Capsid protein</keyword>
<evidence type="ECO:0000313" key="8">
    <source>
        <dbReference type="EMBL" id="BAF76109.1"/>
    </source>
</evidence>
<reference evidence="8 9" key="1">
    <citation type="journal article" date="2007" name="Arch. Virol.">
        <title>Analysis of the entire genomes of fifteen torque teno midi virus variants classifiable into a third group of genus Anellovirus.</title>
        <authorList>
            <person name="Ninomiya M."/>
            <person name="Takahashi M."/>
            <person name="Shimosegawa T."/>
            <person name="Okamoto H."/>
        </authorList>
    </citation>
    <scope>NUCLEOTIDE SEQUENCE [LARGE SCALE GENOMIC DNA]</scope>
    <source>
        <strain evidence="8">MDJN14</strain>
    </source>
</reference>
<evidence type="ECO:0000256" key="5">
    <source>
        <dbReference type="ARBA" id="ARBA00022844"/>
    </source>
</evidence>
<evidence type="ECO:0000256" key="7">
    <source>
        <dbReference type="SAM" id="MobiDB-lite"/>
    </source>
</evidence>
<evidence type="ECO:0000256" key="2">
    <source>
        <dbReference type="ARBA" id="ARBA00006131"/>
    </source>
</evidence>
<keyword evidence="3 6" id="KW-1140">T=1 icosahedral capsid protein</keyword>
<keyword evidence="9" id="KW-1185">Reference proteome</keyword>
<name>A7VLY8_9VIRU</name>
<sequence>MPFWWRRRRRPWYTRWGQRRYRRRRYRNKTRRTFGRRRRRNRKAPRRRRRKLHKVRRKKKFLKLVQWQPDRIRKCTIKGRGTLVMGAHGRQMICFTNVKDRLTPSRAPAGGGFGVERITLAHLYEEWKARNNVWTATNENTDLGRYTGCKISFYRHLDTDFIIKYSRNPPFNLEKYSYMYMQPQELLLGKHKRILLSKKTNPKGKLKTTLKIGPPKLLTNKWLLQSELAKQDLVEISAAAASFTYPTIGCCNENRILNLYSINTEFYKDAHWMQAHAGTNYYKPYSTIPSDLKFHYKTQSGGESAINGPDSKEKALTLEGGWFQPKILGAYKITKGSTITQYGELPMVLLRYNPAADQGPGNIVTIIDLVSGQWQGPYPDDYTIKDVPLWLALNGYPNYVMQKSGDKGILKHKLICVKSAALYRLPTVSTQKIFPIIGVKFVNGKPPYDQPLTSDMSKAWYPIYEHQQEPLNDIVCCGPLVPKFYNQTNSTWELQYFYRFYFKWGGPEIGDPTVDDPKTKGQATTDYTMPRSIQVFNPLKNKTESILHPWDFRRGIVTKRALERMCQNLETDSNFYPDGETPKKKKKTTCELRNPQEEIKEVQSCILSLCQTETSEEEDPNNLQQLIHKQKLKQQQLKHNILVLLTDLKTKQNSLRLQTGNLQ</sequence>
<evidence type="ECO:0000256" key="4">
    <source>
        <dbReference type="ARBA" id="ARBA00022561"/>
    </source>
</evidence>
<dbReference type="Pfam" id="PF02956">
    <property type="entry name" value="TT_ORF1"/>
    <property type="match status" value="1"/>
</dbReference>
<comment type="similarity">
    <text evidence="2 6">Belongs to the anelloviridae capsid protein family.</text>
</comment>
<keyword evidence="5 6" id="KW-0946">Virion</keyword>
<dbReference type="GeneID" id="37616698"/>
<evidence type="ECO:0000313" key="9">
    <source>
        <dbReference type="Proteomes" id="UP000128164"/>
    </source>
</evidence>
<dbReference type="Proteomes" id="UP000128164">
    <property type="component" value="Segment"/>
</dbReference>
<evidence type="ECO:0000256" key="3">
    <source>
        <dbReference type="ARBA" id="ARBA00022431"/>
    </source>
</evidence>
<dbReference type="KEGG" id="vg:37616698"/>
<dbReference type="GO" id="GO:0039615">
    <property type="term" value="C:T=1 icosahedral viral capsid"/>
    <property type="evidence" value="ECO:0007669"/>
    <property type="project" value="UniProtKB-UniRule"/>
</dbReference>
<dbReference type="InterPro" id="IPR004219">
    <property type="entry name" value="TTvirus_Unk"/>
</dbReference>
<evidence type="ECO:0000256" key="6">
    <source>
        <dbReference type="RuleBase" id="RU361230"/>
    </source>
</evidence>
<protein>
    <recommendedName>
        <fullName evidence="6">Capsid protein</fullName>
    </recommendedName>
</protein>
<comment type="subcellular location">
    <subcellularLocation>
        <location evidence="1 6">Virion</location>
    </subcellularLocation>
</comment>
<dbReference type="RefSeq" id="YP_009505778.1">
    <property type="nucleotide sequence ID" value="NC_038357.1"/>
</dbReference>
<accession>A7VLY8</accession>
<dbReference type="EMBL" id="AB303560">
    <property type="protein sequence ID" value="BAF76109.1"/>
    <property type="molecule type" value="Genomic_DNA"/>
</dbReference>